<evidence type="ECO:0000313" key="3">
    <source>
        <dbReference type="EMBL" id="KAI5433459.1"/>
    </source>
</evidence>
<dbReference type="PANTHER" id="PTHR47591">
    <property type="entry name" value="ZINC FINGER PROTEIN ZAT2-RELATED"/>
    <property type="match status" value="1"/>
</dbReference>
<evidence type="ECO:0000313" key="4">
    <source>
        <dbReference type="Proteomes" id="UP001058974"/>
    </source>
</evidence>
<keyword evidence="4" id="KW-1185">Reference proteome</keyword>
<dbReference type="Gramene" id="Psat0s4349g0120.1">
    <property type="protein sequence ID" value="Psat0s4349g0120.1.cds"/>
    <property type="gene ID" value="Psat0s4349g0120"/>
</dbReference>
<organism evidence="3 4">
    <name type="scientific">Pisum sativum</name>
    <name type="common">Garden pea</name>
    <name type="synonym">Lathyrus oleraceus</name>
    <dbReference type="NCBI Taxonomy" id="3888"/>
    <lineage>
        <taxon>Eukaryota</taxon>
        <taxon>Viridiplantae</taxon>
        <taxon>Streptophyta</taxon>
        <taxon>Embryophyta</taxon>
        <taxon>Tracheophyta</taxon>
        <taxon>Spermatophyta</taxon>
        <taxon>Magnoliopsida</taxon>
        <taxon>eudicotyledons</taxon>
        <taxon>Gunneridae</taxon>
        <taxon>Pentapetalae</taxon>
        <taxon>rosids</taxon>
        <taxon>fabids</taxon>
        <taxon>Fabales</taxon>
        <taxon>Fabaceae</taxon>
        <taxon>Papilionoideae</taxon>
        <taxon>50 kb inversion clade</taxon>
        <taxon>NPAAA clade</taxon>
        <taxon>Hologalegina</taxon>
        <taxon>IRL clade</taxon>
        <taxon>Fabeae</taxon>
        <taxon>Lathyrus</taxon>
    </lineage>
</organism>
<feature type="domain" description="C2H2-type" evidence="2">
    <location>
        <begin position="78"/>
        <end position="105"/>
    </location>
</feature>
<keyword evidence="1" id="KW-0479">Metal-binding</keyword>
<name>A0A9D4Y7Q4_PEA</name>
<dbReference type="AlphaFoldDB" id="A0A9D4Y7Q4"/>
<dbReference type="InterPro" id="IPR013087">
    <property type="entry name" value="Znf_C2H2_type"/>
</dbReference>
<keyword evidence="1" id="KW-0862">Zinc</keyword>
<dbReference type="EMBL" id="JAMSHJ010000002">
    <property type="protein sequence ID" value="KAI5433459.1"/>
    <property type="molecule type" value="Genomic_DNA"/>
</dbReference>
<feature type="domain" description="C2H2-type" evidence="2">
    <location>
        <begin position="42"/>
        <end position="64"/>
    </location>
</feature>
<dbReference type="GO" id="GO:0008270">
    <property type="term" value="F:zinc ion binding"/>
    <property type="evidence" value="ECO:0007669"/>
    <property type="project" value="UniProtKB-KW"/>
</dbReference>
<dbReference type="Gene3D" id="3.30.160.60">
    <property type="entry name" value="Classic Zinc Finger"/>
    <property type="match status" value="1"/>
</dbReference>
<dbReference type="Proteomes" id="UP001058974">
    <property type="component" value="Chromosome 2"/>
</dbReference>
<evidence type="ECO:0000259" key="2">
    <source>
        <dbReference type="PROSITE" id="PS50157"/>
    </source>
</evidence>
<reference evidence="3 4" key="1">
    <citation type="journal article" date="2022" name="Nat. Genet.">
        <title>Improved pea reference genome and pan-genome highlight genomic features and evolutionary characteristics.</title>
        <authorList>
            <person name="Yang T."/>
            <person name="Liu R."/>
            <person name="Luo Y."/>
            <person name="Hu S."/>
            <person name="Wang D."/>
            <person name="Wang C."/>
            <person name="Pandey M.K."/>
            <person name="Ge S."/>
            <person name="Xu Q."/>
            <person name="Li N."/>
            <person name="Li G."/>
            <person name="Huang Y."/>
            <person name="Saxena R.K."/>
            <person name="Ji Y."/>
            <person name="Li M."/>
            <person name="Yan X."/>
            <person name="He Y."/>
            <person name="Liu Y."/>
            <person name="Wang X."/>
            <person name="Xiang C."/>
            <person name="Varshney R.K."/>
            <person name="Ding H."/>
            <person name="Gao S."/>
            <person name="Zong X."/>
        </authorList>
    </citation>
    <scope>NUCLEOTIDE SEQUENCE [LARGE SCALE GENOMIC DNA]</scope>
    <source>
        <strain evidence="3 4">cv. Zhongwan 6</strain>
    </source>
</reference>
<sequence length="226" mass="26559">MDCNDKEKKFHRKDTRATSKHCKVYNKPKVHHEEGSTSSKTYVCEFCNKTFSSGKVLGGHKRIHIQALKKEGLAKTKQSCDVCKKDFSSKKALYGHLRSHPKREWRGVHSKKYDNYDDDQDQYFLGEPEELVIDDESKSWSPKSFKMNKRGRTRVFVFDDEAFIGAQTLMCISRGQGFHDNIKNIDIEKRMLLDIDETQLRNENNKRMKLMMKLKNQNQELLEEFV</sequence>
<dbReference type="PANTHER" id="PTHR47591:SF1">
    <property type="entry name" value="ZINC FINGER PROTEIN ZAT2-RELATED"/>
    <property type="match status" value="1"/>
</dbReference>
<dbReference type="PROSITE" id="PS00028">
    <property type="entry name" value="ZINC_FINGER_C2H2_1"/>
    <property type="match status" value="2"/>
</dbReference>
<proteinExistence type="predicted"/>
<dbReference type="SUPFAM" id="SSF57667">
    <property type="entry name" value="beta-beta-alpha zinc fingers"/>
    <property type="match status" value="1"/>
</dbReference>
<dbReference type="PROSITE" id="PS50157">
    <property type="entry name" value="ZINC_FINGER_C2H2_2"/>
    <property type="match status" value="2"/>
</dbReference>
<comment type="caution">
    <text evidence="3">The sequence shown here is derived from an EMBL/GenBank/DDBJ whole genome shotgun (WGS) entry which is preliminary data.</text>
</comment>
<dbReference type="Pfam" id="PF13912">
    <property type="entry name" value="zf-C2H2_6"/>
    <property type="match status" value="2"/>
</dbReference>
<evidence type="ECO:0000256" key="1">
    <source>
        <dbReference type="PROSITE-ProRule" id="PRU00042"/>
    </source>
</evidence>
<keyword evidence="1" id="KW-0863">Zinc-finger</keyword>
<protein>
    <recommendedName>
        <fullName evidence="2">C2H2-type domain-containing protein</fullName>
    </recommendedName>
</protein>
<dbReference type="SMART" id="SM00355">
    <property type="entry name" value="ZnF_C2H2"/>
    <property type="match status" value="2"/>
</dbReference>
<gene>
    <name evidence="3" type="ORF">KIW84_020654</name>
</gene>
<dbReference type="Gramene" id="Psat02G0065400-T1">
    <property type="protein sequence ID" value="KAI5433459.1"/>
    <property type="gene ID" value="KIW84_020654"/>
</dbReference>
<dbReference type="InterPro" id="IPR036236">
    <property type="entry name" value="Znf_C2H2_sf"/>
</dbReference>
<accession>A0A9D4Y7Q4</accession>